<accession>F3QMK4</accession>
<proteinExistence type="predicted"/>
<dbReference type="Proteomes" id="UP000005156">
    <property type="component" value="Unassembled WGS sequence"/>
</dbReference>
<sequence>MQNCIKNIARVLGHENYELIDWSKLRTSHWTLIKKHLTARNCSGATVNLYLNAFKAVAKAAWSLDYLPQSAYLKIQAIKAVKYQRLPKG</sequence>
<dbReference type="EMBL" id="AFBP01000083">
    <property type="protein sequence ID" value="EGG51791.1"/>
    <property type="molecule type" value="Genomic_DNA"/>
</dbReference>
<feature type="non-terminal residue" evidence="1">
    <location>
        <position position="89"/>
    </location>
</feature>
<protein>
    <recommendedName>
        <fullName evidence="3">Integrase SAM-like N-terminal domain-containing protein</fullName>
    </recommendedName>
</protein>
<evidence type="ECO:0000313" key="1">
    <source>
        <dbReference type="EMBL" id="EGG51791.1"/>
    </source>
</evidence>
<comment type="caution">
    <text evidence="1">The sequence shown here is derived from an EMBL/GenBank/DDBJ whole genome shotgun (WGS) entry which is preliminary data.</text>
</comment>
<reference evidence="1 2" key="1">
    <citation type="submission" date="2011-02" db="EMBL/GenBank/DDBJ databases">
        <authorList>
            <person name="Weinstock G."/>
            <person name="Sodergren E."/>
            <person name="Clifton S."/>
            <person name="Fulton L."/>
            <person name="Fulton B."/>
            <person name="Courtney L."/>
            <person name="Fronick C."/>
            <person name="Harrison M."/>
            <person name="Strong C."/>
            <person name="Farmer C."/>
            <person name="Delahaunty K."/>
            <person name="Markovic C."/>
            <person name="Hall O."/>
            <person name="Minx P."/>
            <person name="Tomlinson C."/>
            <person name="Mitreva M."/>
            <person name="Hou S."/>
            <person name="Chen J."/>
            <person name="Wollam A."/>
            <person name="Pepin K.H."/>
            <person name="Johnson M."/>
            <person name="Bhonagiri V."/>
            <person name="Zhang X."/>
            <person name="Suruliraj S."/>
            <person name="Warren W."/>
            <person name="Chinwalla A."/>
            <person name="Mardis E.R."/>
            <person name="Wilson R.K."/>
        </authorList>
    </citation>
    <scope>NUCLEOTIDE SEQUENCE [LARGE SCALE GENOMIC DNA]</scope>
    <source>
        <strain evidence="1 2">YIT 11859</strain>
    </source>
</reference>
<name>F3QMK4_9BURK</name>
<dbReference type="HOGENOM" id="CLU_2474237_0_0_4"/>
<evidence type="ECO:0008006" key="3">
    <source>
        <dbReference type="Google" id="ProtNLM"/>
    </source>
</evidence>
<evidence type="ECO:0000313" key="2">
    <source>
        <dbReference type="Proteomes" id="UP000005156"/>
    </source>
</evidence>
<keyword evidence="2" id="KW-1185">Reference proteome</keyword>
<organism evidence="1 2">
    <name type="scientific">Parasutterella excrementihominis YIT 11859</name>
    <dbReference type="NCBI Taxonomy" id="762966"/>
    <lineage>
        <taxon>Bacteria</taxon>
        <taxon>Pseudomonadati</taxon>
        <taxon>Pseudomonadota</taxon>
        <taxon>Betaproteobacteria</taxon>
        <taxon>Burkholderiales</taxon>
        <taxon>Sutterellaceae</taxon>
        <taxon>Parasutterella</taxon>
    </lineage>
</organism>
<gene>
    <name evidence="1" type="ORF">HMPREF9439_02183</name>
</gene>
<dbReference type="AlphaFoldDB" id="F3QMK4"/>